<dbReference type="EC" id="3.5.1.82" evidence="1"/>
<dbReference type="AlphaFoldDB" id="A0A5C5Z1S2"/>
<dbReference type="Gene3D" id="3.20.20.140">
    <property type="entry name" value="Metal-dependent hydrolases"/>
    <property type="match status" value="1"/>
</dbReference>
<dbReference type="EMBL" id="SJPJ01000001">
    <property type="protein sequence ID" value="TWT81264.1"/>
    <property type="molecule type" value="Genomic_DNA"/>
</dbReference>
<evidence type="ECO:0000313" key="1">
    <source>
        <dbReference type="EMBL" id="TWT81264.1"/>
    </source>
</evidence>
<keyword evidence="2" id="KW-1185">Reference proteome</keyword>
<dbReference type="PANTHER" id="PTHR11647">
    <property type="entry name" value="HYDRANTOINASE/DIHYDROPYRIMIDINASE FAMILY MEMBER"/>
    <property type="match status" value="1"/>
</dbReference>
<dbReference type="GO" id="GO:0047421">
    <property type="term" value="F:N-acyl-D-glutamate deacylase activity"/>
    <property type="evidence" value="ECO:0007669"/>
    <property type="project" value="UniProtKB-EC"/>
</dbReference>
<proteinExistence type="predicted"/>
<organism evidence="1 2">
    <name type="scientific">Novipirellula herctigrandis</name>
    <dbReference type="NCBI Taxonomy" id="2527986"/>
    <lineage>
        <taxon>Bacteria</taxon>
        <taxon>Pseudomonadati</taxon>
        <taxon>Planctomycetota</taxon>
        <taxon>Planctomycetia</taxon>
        <taxon>Pirellulales</taxon>
        <taxon>Pirellulaceae</taxon>
        <taxon>Novipirellula</taxon>
    </lineage>
</organism>
<dbReference type="Gene3D" id="3.30.1490.130">
    <property type="entry name" value="D-aminoacylase. Domain 3"/>
    <property type="match status" value="1"/>
</dbReference>
<protein>
    <submittedName>
        <fullName evidence="1">N-acyl-D-glutamate deacylase</fullName>
        <ecNumber evidence="1">3.5.1.82</ecNumber>
    </submittedName>
</protein>
<dbReference type="PANTHER" id="PTHR11647:SF1">
    <property type="entry name" value="COLLAPSIN RESPONSE MEDIATOR PROTEIN"/>
    <property type="match status" value="1"/>
</dbReference>
<dbReference type="InterPro" id="IPR023100">
    <property type="entry name" value="D-aminoacylase_insert_dom_sf"/>
</dbReference>
<dbReference type="SUPFAM" id="SSF51338">
    <property type="entry name" value="Composite domain of metallo-dependent hydrolases"/>
    <property type="match status" value="1"/>
</dbReference>
<keyword evidence="1" id="KW-0378">Hydrolase</keyword>
<dbReference type="InterPro" id="IPR011059">
    <property type="entry name" value="Metal-dep_hydrolase_composite"/>
</dbReference>
<gene>
    <name evidence="1" type="ORF">CA13_27150</name>
</gene>
<accession>A0A5C5Z1S2</accession>
<sequence length="494" mass="53305">MTKQNEQYDIVIHGGRVMDPESGLDAVRNVGVKGETVAIITEEAIDGKETIDATGHVVAPGFIDTHSHGQDAFAFKLKLRDGVTTPLELEAGAYPVDDFYNAFEGKAQVNYGATVSHAFGRIAAMDGVDPKGFGLYGGAINAAATDGAQWHEKTADDPEDLKKILSNVEAGLNQGALGIGVPIGYYNKITSAEIYAVYGVAKRYKTFVGSHVRYMSNIQPSGVLALMEALSDAWVQDVPLLIHHIHSTSLGRTREALELVDKARERGLNVITEAYPYDYGSSIIGADYLGPGFQQAMGMDYEDITYVKTGEKMTEQLLAKYRSGDPGGMMMMKHMKEPDVMAAMKHEGVIVGSDSMPFIDEDGNIPAGDAPFGTGQGHPRGAGCFARTLRLVREKDLCPLMTAISKMTYLPAKWLEEFAPDMKRRGRLSAGAAADITIFDPETVTDNSEPVAGKMTLASTGIPYVLVNGTIVVKDSEVLKDVYPGQPIRNAVRS</sequence>
<dbReference type="SUPFAM" id="SSF51556">
    <property type="entry name" value="Metallo-dependent hydrolases"/>
    <property type="match status" value="1"/>
</dbReference>
<name>A0A5C5Z1S2_9BACT</name>
<dbReference type="Gene3D" id="2.30.40.10">
    <property type="entry name" value="Urease, subunit C, domain 1"/>
    <property type="match status" value="1"/>
</dbReference>
<evidence type="ECO:0000313" key="2">
    <source>
        <dbReference type="Proteomes" id="UP000315010"/>
    </source>
</evidence>
<dbReference type="InterPro" id="IPR050378">
    <property type="entry name" value="Metallo-dep_Hydrolases_sf"/>
</dbReference>
<dbReference type="OrthoDB" id="9775607at2"/>
<dbReference type="InterPro" id="IPR032466">
    <property type="entry name" value="Metal_Hydrolase"/>
</dbReference>
<dbReference type="RefSeq" id="WP_146397102.1">
    <property type="nucleotide sequence ID" value="NZ_SJPJ01000001.1"/>
</dbReference>
<dbReference type="NCBIfam" id="NF006560">
    <property type="entry name" value="PRK09061.1"/>
    <property type="match status" value="1"/>
</dbReference>
<dbReference type="Proteomes" id="UP000315010">
    <property type="component" value="Unassembled WGS sequence"/>
</dbReference>
<comment type="caution">
    <text evidence="1">The sequence shown here is derived from an EMBL/GenBank/DDBJ whole genome shotgun (WGS) entry which is preliminary data.</text>
</comment>
<reference evidence="1 2" key="1">
    <citation type="submission" date="2019-02" db="EMBL/GenBank/DDBJ databases">
        <title>Deep-cultivation of Planctomycetes and their phenomic and genomic characterization uncovers novel biology.</title>
        <authorList>
            <person name="Wiegand S."/>
            <person name="Jogler M."/>
            <person name="Boedeker C."/>
            <person name="Pinto D."/>
            <person name="Vollmers J."/>
            <person name="Rivas-Marin E."/>
            <person name="Kohn T."/>
            <person name="Peeters S.H."/>
            <person name="Heuer A."/>
            <person name="Rast P."/>
            <person name="Oberbeckmann S."/>
            <person name="Bunk B."/>
            <person name="Jeske O."/>
            <person name="Meyerdierks A."/>
            <person name="Storesund J.E."/>
            <person name="Kallscheuer N."/>
            <person name="Luecker S."/>
            <person name="Lage O.M."/>
            <person name="Pohl T."/>
            <person name="Merkel B.J."/>
            <person name="Hornburger P."/>
            <person name="Mueller R.-W."/>
            <person name="Bruemmer F."/>
            <person name="Labrenz M."/>
            <person name="Spormann A.M."/>
            <person name="Op Den Camp H."/>
            <person name="Overmann J."/>
            <person name="Amann R."/>
            <person name="Jetten M.S.M."/>
            <person name="Mascher T."/>
            <person name="Medema M.H."/>
            <person name="Devos D.P."/>
            <person name="Kaster A.-K."/>
            <person name="Ovreas L."/>
            <person name="Rohde M."/>
            <person name="Galperin M.Y."/>
            <person name="Jogler C."/>
        </authorList>
    </citation>
    <scope>NUCLEOTIDE SEQUENCE [LARGE SCALE GENOMIC DNA]</scope>
    <source>
        <strain evidence="1 2">CA13</strain>
    </source>
</reference>